<proteinExistence type="predicted"/>
<reference evidence="1" key="1">
    <citation type="submission" date="2018-05" db="EMBL/GenBank/DDBJ databases">
        <authorList>
            <person name="Lanie J.A."/>
            <person name="Ng W.-L."/>
            <person name="Kazmierczak K.M."/>
            <person name="Andrzejewski T.M."/>
            <person name="Davidsen T.M."/>
            <person name="Wayne K.J."/>
            <person name="Tettelin H."/>
            <person name="Glass J.I."/>
            <person name="Rusch D."/>
            <person name="Podicherti R."/>
            <person name="Tsui H.-C.T."/>
            <person name="Winkler M.E."/>
        </authorList>
    </citation>
    <scope>NUCLEOTIDE SEQUENCE</scope>
</reference>
<dbReference type="AntiFam" id="ANF00041">
    <property type="entry name" value="Antisense to RNaseP"/>
</dbReference>
<accession>A0A382IA40</accession>
<feature type="non-terminal residue" evidence="1">
    <location>
        <position position="1"/>
    </location>
</feature>
<dbReference type="EMBL" id="UINC01065665">
    <property type="protein sequence ID" value="SVB95571.1"/>
    <property type="molecule type" value="Genomic_DNA"/>
</dbReference>
<organism evidence="1">
    <name type="scientific">marine metagenome</name>
    <dbReference type="NCBI Taxonomy" id="408172"/>
    <lineage>
        <taxon>unclassified sequences</taxon>
        <taxon>metagenomes</taxon>
        <taxon>ecological metagenomes</taxon>
    </lineage>
</organism>
<protein>
    <submittedName>
        <fullName evidence="1">Uncharacterized protein</fullName>
    </submittedName>
</protein>
<sequence length="111" mass="12004">VIIHLGLPLPTASSVLPNRQAGSLIAVLFGLATGGVYTASPVTRTAVGFYPAISPLPVFPEKPSAVCFLLHYPLARTIWPLTSTLPYVARTFLQYSGIKTKPESQRSRIRL</sequence>
<gene>
    <name evidence="1" type="ORF">METZ01_LOCUS248425</name>
</gene>
<evidence type="ECO:0000313" key="1">
    <source>
        <dbReference type="EMBL" id="SVB95571.1"/>
    </source>
</evidence>
<dbReference type="AlphaFoldDB" id="A0A382IA40"/>
<name>A0A382IA40_9ZZZZ</name>